<dbReference type="EMBL" id="NQJF01000001">
    <property type="protein sequence ID" value="OYD26073.1"/>
    <property type="molecule type" value="Genomic_DNA"/>
</dbReference>
<dbReference type="Proteomes" id="UP000243640">
    <property type="component" value="Unassembled WGS sequence"/>
</dbReference>
<sequence length="72" mass="7810">MNWLPAEGLASEFKAPLKAGLFYFDYSGACMKDRSNLADFSVGRSFPPAGLLHCGQSGRSGHLVPMQFTGNR</sequence>
<protein>
    <submittedName>
        <fullName evidence="1">Uncharacterized protein</fullName>
    </submittedName>
</protein>
<accession>A0A235CND0</accession>
<proteinExistence type="predicted"/>
<reference evidence="1 2" key="1">
    <citation type="submission" date="2017-08" db="EMBL/GenBank/DDBJ databases">
        <title>Draft Genome Sequence of the Marine Bacterium Oceanimonas baumannii ATCC 700832.</title>
        <authorList>
            <person name="Mcclelland W.D."/>
            <person name="Brennan M.A."/>
            <person name="Trachtenberg A.M."/>
            <person name="Maclea K.S."/>
        </authorList>
    </citation>
    <scope>NUCLEOTIDE SEQUENCE [LARGE SCALE GENOMIC DNA]</scope>
    <source>
        <strain evidence="1 2">ATCC 700832</strain>
    </source>
</reference>
<comment type="caution">
    <text evidence="1">The sequence shown here is derived from an EMBL/GenBank/DDBJ whole genome shotgun (WGS) entry which is preliminary data.</text>
</comment>
<organism evidence="1 2">
    <name type="scientific">Oceanimonas baumannii</name>
    <dbReference type="NCBI Taxonomy" id="129578"/>
    <lineage>
        <taxon>Bacteria</taxon>
        <taxon>Pseudomonadati</taxon>
        <taxon>Pseudomonadota</taxon>
        <taxon>Gammaproteobacteria</taxon>
        <taxon>Aeromonadales</taxon>
        <taxon>Aeromonadaceae</taxon>
        <taxon>Oceanimonas</taxon>
    </lineage>
</organism>
<gene>
    <name evidence="1" type="ORF">B6S09_00345</name>
</gene>
<evidence type="ECO:0000313" key="1">
    <source>
        <dbReference type="EMBL" id="OYD26073.1"/>
    </source>
</evidence>
<evidence type="ECO:0000313" key="2">
    <source>
        <dbReference type="Proteomes" id="UP000243640"/>
    </source>
</evidence>
<name>A0A235CND0_9GAMM</name>
<dbReference type="AlphaFoldDB" id="A0A235CND0"/>